<proteinExistence type="predicted"/>
<dbReference type="OrthoDB" id="2553859at2759"/>
<organism evidence="2">
    <name type="scientific">Dichomitus squalens</name>
    <dbReference type="NCBI Taxonomy" id="114155"/>
    <lineage>
        <taxon>Eukaryota</taxon>
        <taxon>Fungi</taxon>
        <taxon>Dikarya</taxon>
        <taxon>Basidiomycota</taxon>
        <taxon>Agaricomycotina</taxon>
        <taxon>Agaricomycetes</taxon>
        <taxon>Polyporales</taxon>
        <taxon>Polyporaceae</taxon>
        <taxon>Dichomitus</taxon>
    </lineage>
</organism>
<dbReference type="EMBL" id="ML143440">
    <property type="protein sequence ID" value="TBU26817.1"/>
    <property type="molecule type" value="Genomic_DNA"/>
</dbReference>
<dbReference type="Proteomes" id="UP000292957">
    <property type="component" value="Unassembled WGS sequence"/>
</dbReference>
<evidence type="ECO:0000256" key="1">
    <source>
        <dbReference type="SAM" id="MobiDB-lite"/>
    </source>
</evidence>
<name>A0A4Q9MIT6_9APHY</name>
<sequence length="98" mass="10896">MPTLSITYDLNPPSDTTAPAGLTPKTTLQYPVSENADSQKAYYEGLRAAVLQAKSSLGEQLTAWRDVVGKREDQKEATIPKKNEDEDEDEEQEEPEEP</sequence>
<feature type="region of interest" description="Disordered" evidence="1">
    <location>
        <begin position="68"/>
        <end position="98"/>
    </location>
</feature>
<feature type="region of interest" description="Disordered" evidence="1">
    <location>
        <begin position="1"/>
        <end position="26"/>
    </location>
</feature>
<feature type="compositionally biased region" description="Basic and acidic residues" evidence="1">
    <location>
        <begin position="68"/>
        <end position="84"/>
    </location>
</feature>
<evidence type="ECO:0008006" key="3">
    <source>
        <dbReference type="Google" id="ProtNLM"/>
    </source>
</evidence>
<feature type="compositionally biased region" description="Acidic residues" evidence="1">
    <location>
        <begin position="85"/>
        <end position="98"/>
    </location>
</feature>
<gene>
    <name evidence="2" type="ORF">BD311DRAFT_761640</name>
</gene>
<accession>A0A4Q9MIT6</accession>
<feature type="compositionally biased region" description="Polar residues" evidence="1">
    <location>
        <begin position="1"/>
        <end position="17"/>
    </location>
</feature>
<reference evidence="2" key="1">
    <citation type="submission" date="2019-01" db="EMBL/GenBank/DDBJ databases">
        <title>Draft genome sequences of three monokaryotic isolates of the white-rot basidiomycete fungus Dichomitus squalens.</title>
        <authorList>
            <consortium name="DOE Joint Genome Institute"/>
            <person name="Lopez S.C."/>
            <person name="Andreopoulos B."/>
            <person name="Pangilinan J."/>
            <person name="Lipzen A."/>
            <person name="Riley R."/>
            <person name="Ahrendt S."/>
            <person name="Ng V."/>
            <person name="Barry K."/>
            <person name="Daum C."/>
            <person name="Grigoriev I.V."/>
            <person name="Hilden K.S."/>
            <person name="Makela M.R."/>
            <person name="de Vries R.P."/>
        </authorList>
    </citation>
    <scope>NUCLEOTIDE SEQUENCE [LARGE SCALE GENOMIC DNA]</scope>
    <source>
        <strain evidence="2">OM18370.1</strain>
    </source>
</reference>
<protein>
    <recommendedName>
        <fullName evidence="3">EKC/KEOPS complex subunit GON7</fullName>
    </recommendedName>
</protein>
<evidence type="ECO:0000313" key="2">
    <source>
        <dbReference type="EMBL" id="TBU26817.1"/>
    </source>
</evidence>
<dbReference type="AlphaFoldDB" id="A0A4Q9MIT6"/>